<gene>
    <name evidence="2" type="ORF">D7231_32290</name>
</gene>
<keyword evidence="3" id="KW-1185">Reference proteome</keyword>
<evidence type="ECO:0000313" key="2">
    <source>
        <dbReference type="EMBL" id="RKN61369.1"/>
    </source>
</evidence>
<dbReference type="Proteomes" id="UP000270343">
    <property type="component" value="Unassembled WGS sequence"/>
</dbReference>
<keyword evidence="1" id="KW-0472">Membrane</keyword>
<comment type="caution">
    <text evidence="2">The sequence shown here is derived from an EMBL/GenBank/DDBJ whole genome shotgun (WGS) entry which is preliminary data.</text>
</comment>
<name>A0A3B0ALA4_9ACTN</name>
<evidence type="ECO:0000256" key="1">
    <source>
        <dbReference type="SAM" id="Phobius"/>
    </source>
</evidence>
<accession>A0A3B0ALA4</accession>
<proteinExistence type="predicted"/>
<feature type="transmembrane region" description="Helical" evidence="1">
    <location>
        <begin position="30"/>
        <end position="53"/>
    </location>
</feature>
<evidence type="ECO:0000313" key="3">
    <source>
        <dbReference type="Proteomes" id="UP000270343"/>
    </source>
</evidence>
<protein>
    <submittedName>
        <fullName evidence="2">Uncharacterized protein</fullName>
    </submittedName>
</protein>
<keyword evidence="1" id="KW-1133">Transmembrane helix</keyword>
<organism evidence="2 3">
    <name type="scientific">Streptomyces klenkii</name>
    <dbReference type="NCBI Taxonomy" id="1420899"/>
    <lineage>
        <taxon>Bacteria</taxon>
        <taxon>Bacillati</taxon>
        <taxon>Actinomycetota</taxon>
        <taxon>Actinomycetes</taxon>
        <taxon>Kitasatosporales</taxon>
        <taxon>Streptomycetaceae</taxon>
        <taxon>Streptomyces</taxon>
    </lineage>
</organism>
<dbReference type="EMBL" id="RBAM01000025">
    <property type="protein sequence ID" value="RKN61369.1"/>
    <property type="molecule type" value="Genomic_DNA"/>
</dbReference>
<feature type="transmembrane region" description="Helical" evidence="1">
    <location>
        <begin position="59"/>
        <end position="77"/>
    </location>
</feature>
<sequence>MSEAASATAALPPDIEEAVRAEARGLLGDWMLKTLTVVVYLSFPNMILLAVLAVHSGTFALLAAPLIPAAVALLAIAHRPWQHAVRRSTTRKEARAEQWAEWQLRRRRRFRHRPF</sequence>
<dbReference type="AlphaFoldDB" id="A0A3B0ALA4"/>
<reference evidence="2 3" key="1">
    <citation type="journal article" date="2015" name="Antonie Van Leeuwenhoek">
        <title>Streptomyces klenkii sp. nov., isolated from deep marine sediment.</title>
        <authorList>
            <person name="Veyisoglu A."/>
            <person name="Sahin N."/>
        </authorList>
    </citation>
    <scope>NUCLEOTIDE SEQUENCE [LARGE SCALE GENOMIC DNA]</scope>
    <source>
        <strain evidence="2 3">KCTC 29202</strain>
    </source>
</reference>
<keyword evidence="1" id="KW-0812">Transmembrane</keyword>